<protein>
    <submittedName>
        <fullName evidence="1">Uncharacterized protein</fullName>
    </submittedName>
</protein>
<reference evidence="1" key="1">
    <citation type="journal article" date="2021" name="Proc. Natl. Acad. Sci. U.S.A.">
        <title>A Catalog of Tens of Thousands of Viruses from Human Metagenomes Reveals Hidden Associations with Chronic Diseases.</title>
        <authorList>
            <person name="Tisza M.J."/>
            <person name="Buck C.B."/>
        </authorList>
    </citation>
    <scope>NUCLEOTIDE SEQUENCE</scope>
    <source>
        <strain evidence="1">CtfrT39</strain>
    </source>
</reference>
<accession>A0A8S5UQC4</accession>
<organism evidence="1">
    <name type="scientific">Siphoviridae sp. ctfrT39</name>
    <dbReference type="NCBI Taxonomy" id="2825598"/>
    <lineage>
        <taxon>Viruses</taxon>
        <taxon>Duplodnaviria</taxon>
        <taxon>Heunggongvirae</taxon>
        <taxon>Uroviricota</taxon>
        <taxon>Caudoviricetes</taxon>
    </lineage>
</organism>
<evidence type="ECO:0000313" key="1">
    <source>
        <dbReference type="EMBL" id="DAF96696.1"/>
    </source>
</evidence>
<name>A0A8S5UQC4_9CAUD</name>
<sequence>MVPKTIPLRTENYTLPNFRTWYQKLYPLVPKTIPFGKRL</sequence>
<dbReference type="EMBL" id="BK016120">
    <property type="protein sequence ID" value="DAF96696.1"/>
    <property type="molecule type" value="Genomic_DNA"/>
</dbReference>
<proteinExistence type="predicted"/>